<feature type="region of interest" description="Disordered" evidence="1">
    <location>
        <begin position="42"/>
        <end position="103"/>
    </location>
</feature>
<dbReference type="GO" id="GO:0003677">
    <property type="term" value="F:DNA binding"/>
    <property type="evidence" value="ECO:0007669"/>
    <property type="project" value="TreeGrafter"/>
</dbReference>
<feature type="region of interest" description="Disordered" evidence="1">
    <location>
        <begin position="170"/>
        <end position="210"/>
    </location>
</feature>
<dbReference type="EMBL" id="KZ613817">
    <property type="protein sequence ID" value="PMD59318.1"/>
    <property type="molecule type" value="Genomic_DNA"/>
</dbReference>
<dbReference type="Proteomes" id="UP000235371">
    <property type="component" value="Unassembled WGS sequence"/>
</dbReference>
<sequence>MHNAPKPERTRTPSSEDLIGPPPIGTGAKCIKKSQLFRIEDLIGPPPITPGANSSTTSTEIPNEVRPKKILRLNPMTGTIGSPPAKKPLRALEPEGKKAPASKQKVKTKVVIIRYSHGKGIGQKIDRILHRTKLIISLPSKVLPETQKPPVSAAKPPKTLHPLFLGKAAVKKGTTPPKPTLQGVIDLSCAQEPPRPRSRGKSSPTKPAPVTFSGFGAAKLMKYPGAIEPAWPWRDMVHIRGIDPNEVPPQLASTPLQTRSRKFKYQAIEVSPAESILGTLANELCIEKAMKEIREINPDEYPPVPACLRIPSKHYEPGLTIQRRVLKELHTRPVFPTLGDQSSTEDEIQTTKKARRPSCHAALLKVYASIPKSFSAFDFGQCENQAWIQKYAPKAAEEVLQAGSEARILKAWLQRLTVQSVEAGLGDQPESRAGRSKSSKSEKLGNRKRKSKKLDDFIVSTEDEDDDMDEVTESEDGASPNGKQDLLKKTVIRVGDAAALGSKEPGKLTNATLISGPHGCGKTAAVYAVAKELGFEVFEINSSSRRSGRDILERVGDMARNHQVQRSSDVPTTDPIDDDKQRIDDALANDLQSGRQGTMNSFFKPKQETKPDTKPKPKTKTETQRRAATQKTLFSRRPAKQQKQSLILLEEVDILYKEDTQFWAQVVSLISMSKRPIIMTCNDESVLPITSLSLTFHAILRFAPPPIDLAIDHMLLVAACEGHVLRRESVKTLYEGRNSDLRASLTELQFWCQFAVGDVKRGLDWYYPRWSRREDIDEEGNTIRVVSEGTYETGMGWLSQDFLESDIHHLDVEEEMLHEVYDSWHADASNDAKYRTGMDRWAKKIQTLSSGRNDNKAALAMYADFAEAMSSADLCSGGIFAPDNRTALDSSLPELSQKAKDDYILAHDILEATPLVSYDNVCKDIYLWMQSRTRNYLQVDQHVKHNLEVPTELARPSERAMIRLVTSQTTEPEASLNRKDLSRAFDPVAEPEKLWPLNPTAMELCSFDRTTALITEDLAPYIRSIVAYDNRLQQERAKLSNLLSEGGRPGKKLRTTRAAISALEGGTRKSTRRDRWFTGKVNTYHVMQTGMQSWLDAAAMETPKSAEDLTTSPVASPEETSDETCE</sequence>
<feature type="compositionally biased region" description="Polar residues" evidence="1">
    <location>
        <begin position="51"/>
        <end position="61"/>
    </location>
</feature>
<feature type="region of interest" description="Disordered" evidence="1">
    <location>
        <begin position="1100"/>
        <end position="1126"/>
    </location>
</feature>
<feature type="domain" description="AAA+ ATPase" evidence="2">
    <location>
        <begin position="508"/>
        <end position="708"/>
    </location>
</feature>
<evidence type="ECO:0000256" key="1">
    <source>
        <dbReference type="SAM" id="MobiDB-lite"/>
    </source>
</evidence>
<evidence type="ECO:0000313" key="4">
    <source>
        <dbReference type="Proteomes" id="UP000235371"/>
    </source>
</evidence>
<dbReference type="PANTHER" id="PTHR23389:SF21">
    <property type="entry name" value="ATPASE FAMILY AAA DOMAIN-CONTAINING PROTEIN 5"/>
    <property type="match status" value="1"/>
</dbReference>
<dbReference type="RefSeq" id="XP_024736222.1">
    <property type="nucleotide sequence ID" value="XM_024874934.1"/>
</dbReference>
<feature type="compositionally biased region" description="Polar residues" evidence="1">
    <location>
        <begin position="562"/>
        <end position="571"/>
    </location>
</feature>
<protein>
    <submittedName>
        <fullName evidence="3">P-loop containing nucleoside triphosphate hydrolase protein</fullName>
    </submittedName>
</protein>
<dbReference type="InterPro" id="IPR003593">
    <property type="entry name" value="AAA+_ATPase"/>
</dbReference>
<feature type="compositionally biased region" description="Basic and acidic residues" evidence="1">
    <location>
        <begin position="429"/>
        <end position="445"/>
    </location>
</feature>
<dbReference type="GeneID" id="36583014"/>
<dbReference type="Gene3D" id="3.40.50.300">
    <property type="entry name" value="P-loop containing nucleotide triphosphate hydrolases"/>
    <property type="match status" value="1"/>
</dbReference>
<dbReference type="InterPro" id="IPR003959">
    <property type="entry name" value="ATPase_AAA_core"/>
</dbReference>
<feature type="region of interest" description="Disordered" evidence="1">
    <location>
        <begin position="556"/>
        <end position="637"/>
    </location>
</feature>
<feature type="compositionally biased region" description="Polar residues" evidence="1">
    <location>
        <begin position="590"/>
        <end position="601"/>
    </location>
</feature>
<name>A0A2J6T8K0_9HELO</name>
<keyword evidence="4" id="KW-1185">Reference proteome</keyword>
<dbReference type="AlphaFoldDB" id="A0A2J6T8K0"/>
<feature type="compositionally biased region" description="Basic and acidic residues" evidence="1">
    <location>
        <begin position="605"/>
        <end position="625"/>
    </location>
</feature>
<dbReference type="GO" id="GO:0016887">
    <property type="term" value="F:ATP hydrolysis activity"/>
    <property type="evidence" value="ECO:0007669"/>
    <property type="project" value="InterPro"/>
</dbReference>
<feature type="compositionally biased region" description="Acidic residues" evidence="1">
    <location>
        <begin position="461"/>
        <end position="476"/>
    </location>
</feature>
<gene>
    <name evidence="3" type="ORF">K444DRAFT_530925</name>
</gene>
<dbReference type="STRING" id="1095630.A0A2J6T8K0"/>
<dbReference type="InterPro" id="IPR027417">
    <property type="entry name" value="P-loop_NTPase"/>
</dbReference>
<feature type="compositionally biased region" description="Basic and acidic residues" evidence="1">
    <location>
        <begin position="1"/>
        <end position="11"/>
    </location>
</feature>
<evidence type="ECO:0000259" key="2">
    <source>
        <dbReference type="SMART" id="SM00382"/>
    </source>
</evidence>
<dbReference type="SUPFAM" id="SSF52540">
    <property type="entry name" value="P-loop containing nucleoside triphosphate hydrolases"/>
    <property type="match status" value="1"/>
</dbReference>
<dbReference type="OrthoDB" id="9996895at2759"/>
<reference evidence="3 4" key="1">
    <citation type="submission" date="2016-04" db="EMBL/GenBank/DDBJ databases">
        <title>A degradative enzymes factory behind the ericoid mycorrhizal symbiosis.</title>
        <authorList>
            <consortium name="DOE Joint Genome Institute"/>
            <person name="Martino E."/>
            <person name="Morin E."/>
            <person name="Grelet G."/>
            <person name="Kuo A."/>
            <person name="Kohler A."/>
            <person name="Daghino S."/>
            <person name="Barry K."/>
            <person name="Choi C."/>
            <person name="Cichocki N."/>
            <person name="Clum A."/>
            <person name="Copeland A."/>
            <person name="Hainaut M."/>
            <person name="Haridas S."/>
            <person name="Labutti K."/>
            <person name="Lindquist E."/>
            <person name="Lipzen A."/>
            <person name="Khouja H.-R."/>
            <person name="Murat C."/>
            <person name="Ohm R."/>
            <person name="Olson A."/>
            <person name="Spatafora J."/>
            <person name="Veneault-Fourrey C."/>
            <person name="Henrissat B."/>
            <person name="Grigoriev I."/>
            <person name="Martin F."/>
            <person name="Perotto S."/>
        </authorList>
    </citation>
    <scope>NUCLEOTIDE SEQUENCE [LARGE SCALE GENOMIC DNA]</scope>
    <source>
        <strain evidence="3 4">E</strain>
    </source>
</reference>
<feature type="region of interest" description="Disordered" evidence="1">
    <location>
        <begin position="1"/>
        <end position="27"/>
    </location>
</feature>
<dbReference type="GO" id="GO:0005634">
    <property type="term" value="C:nucleus"/>
    <property type="evidence" value="ECO:0007669"/>
    <property type="project" value="TreeGrafter"/>
</dbReference>
<dbReference type="PANTHER" id="PTHR23389">
    <property type="entry name" value="CHROMOSOME TRANSMISSION FIDELITY FACTOR 18"/>
    <property type="match status" value="1"/>
</dbReference>
<proteinExistence type="predicted"/>
<dbReference type="GO" id="GO:0005524">
    <property type="term" value="F:ATP binding"/>
    <property type="evidence" value="ECO:0007669"/>
    <property type="project" value="InterPro"/>
</dbReference>
<accession>A0A2J6T8K0</accession>
<feature type="region of interest" description="Disordered" evidence="1">
    <location>
        <begin position="424"/>
        <end position="487"/>
    </location>
</feature>
<keyword evidence="3" id="KW-0378">Hydrolase</keyword>
<dbReference type="SMART" id="SM00382">
    <property type="entry name" value="AAA"/>
    <property type="match status" value="1"/>
</dbReference>
<dbReference type="Pfam" id="PF00004">
    <property type="entry name" value="AAA"/>
    <property type="match status" value="1"/>
</dbReference>
<dbReference type="InParanoid" id="A0A2J6T8K0"/>
<evidence type="ECO:0000313" key="3">
    <source>
        <dbReference type="EMBL" id="PMD59318.1"/>
    </source>
</evidence>
<organism evidence="3 4">
    <name type="scientific">Hyaloscypha bicolor E</name>
    <dbReference type="NCBI Taxonomy" id="1095630"/>
    <lineage>
        <taxon>Eukaryota</taxon>
        <taxon>Fungi</taxon>
        <taxon>Dikarya</taxon>
        <taxon>Ascomycota</taxon>
        <taxon>Pezizomycotina</taxon>
        <taxon>Leotiomycetes</taxon>
        <taxon>Helotiales</taxon>
        <taxon>Hyaloscyphaceae</taxon>
        <taxon>Hyaloscypha</taxon>
        <taxon>Hyaloscypha bicolor</taxon>
    </lineage>
</organism>